<organism evidence="4 5">
    <name type="scientific">Tetrapyrgos nigripes</name>
    <dbReference type="NCBI Taxonomy" id="182062"/>
    <lineage>
        <taxon>Eukaryota</taxon>
        <taxon>Fungi</taxon>
        <taxon>Dikarya</taxon>
        <taxon>Basidiomycota</taxon>
        <taxon>Agaricomycotina</taxon>
        <taxon>Agaricomycetes</taxon>
        <taxon>Agaricomycetidae</taxon>
        <taxon>Agaricales</taxon>
        <taxon>Marasmiineae</taxon>
        <taxon>Marasmiaceae</taxon>
        <taxon>Tetrapyrgos</taxon>
    </lineage>
</organism>
<feature type="region of interest" description="Disordered" evidence="2">
    <location>
        <begin position="1"/>
        <end position="43"/>
    </location>
</feature>
<keyword evidence="5" id="KW-1185">Reference proteome</keyword>
<gene>
    <name evidence="4" type="ORF">D9758_004626</name>
</gene>
<evidence type="ECO:0000313" key="4">
    <source>
        <dbReference type="EMBL" id="KAF5374201.1"/>
    </source>
</evidence>
<keyword evidence="3" id="KW-0812">Transmembrane</keyword>
<dbReference type="EMBL" id="JAACJM010000002">
    <property type="protein sequence ID" value="KAF5374201.1"/>
    <property type="molecule type" value="Genomic_DNA"/>
</dbReference>
<evidence type="ECO:0000256" key="2">
    <source>
        <dbReference type="SAM" id="MobiDB-lite"/>
    </source>
</evidence>
<evidence type="ECO:0000313" key="5">
    <source>
        <dbReference type="Proteomes" id="UP000559256"/>
    </source>
</evidence>
<accession>A0A8H5H007</accession>
<protein>
    <submittedName>
        <fullName evidence="4">Uncharacterized protein</fullName>
    </submittedName>
</protein>
<feature type="compositionally biased region" description="Polar residues" evidence="2">
    <location>
        <begin position="8"/>
        <end position="18"/>
    </location>
</feature>
<keyword evidence="3" id="KW-1133">Transmembrane helix</keyword>
<reference evidence="4 5" key="1">
    <citation type="journal article" date="2020" name="ISME J.">
        <title>Uncovering the hidden diversity of litter-decomposition mechanisms in mushroom-forming fungi.</title>
        <authorList>
            <person name="Floudas D."/>
            <person name="Bentzer J."/>
            <person name="Ahren D."/>
            <person name="Johansson T."/>
            <person name="Persson P."/>
            <person name="Tunlid A."/>
        </authorList>
    </citation>
    <scope>NUCLEOTIDE SEQUENCE [LARGE SCALE GENOMIC DNA]</scope>
    <source>
        <strain evidence="4 5">CBS 291.85</strain>
    </source>
</reference>
<dbReference type="AlphaFoldDB" id="A0A8H5H007"/>
<feature type="compositionally biased region" description="Low complexity" evidence="2">
    <location>
        <begin position="384"/>
        <end position="402"/>
    </location>
</feature>
<dbReference type="OrthoDB" id="2564904at2759"/>
<name>A0A8H5H007_9AGAR</name>
<evidence type="ECO:0000256" key="3">
    <source>
        <dbReference type="SAM" id="Phobius"/>
    </source>
</evidence>
<sequence>MALILAEMSSQTESPTVSNEERGTVSRPVSPSHHPNPSTSPSDFLQVPTLNANLLASQGTSRTFWSADDACSISDDATINLPPNSPPSSVKGLFVRSRPTSFQSTMTGDMSLEQIIATRYLVGLADHVMREAGAGEGQGSSEVEPQEHPPDYWTSVVCHGLGERAPSMVSHGTSRVSTASHGDFIVPSPSHLAPPPFCPTKSSNIDTVSLSAMSMTTRRTMRTMRLGNASPGRVVRMVKRPSEIISTVADYYKDNDGNDHEIEEKDEEEVVEMAKVAVKGKKETRKTSRFKKTMSHLFGGRKANAGILDREVVEVVKIEVKANGKKGKKKEKVSNEPLFVDAMSGIVIAPASPTTTQGAIRNRASSVFRLARRQSSTIAILKTTATTPSSTSASNSTHTPNPRAARRRKLRVNTTLANVMIPYDTDVIIDDSDGVSATGIDDEDIDNNEDEVVFLQQETNQEAQAERNRRVRRSSSWAGWAGKMNEAGLETSNAITKPTKADQSIDVDVEVQEANELDGELDEVTREAREVARRVGMGWSVVFTVKCRYCRFKPKLYSPQAMDTYRARSSRLPSLNAVDGEFVRTDVIATMKALALSTNLASQVYSSSRRNYQFKRAIRTYKSWTSLTLRPPYPPMVSSLFITLAISTYAAAQYSFVSDPLVDKDVPYTAIPYRVDTHTDGRGPQSGYNICNSTTEGQDSLCQTGFQLDDRTHAHAVLVPADTSCSLADFCIFAPPEPDSLVGPTEHSAVAYCTKPGRGTRLIPEGTLRGVQLVQSPGYIQIVGHIDQTRLNVQAGDDGGELDSGGADGRGNPIGGLIYSNAFPSNGGNNDTFQQARRWTLFLGANLFCIKACDPTQPNGRALCEHIYDRIGCYYNAPSNAEEGVFEHCDGDDMRPVGQYIGPNGENLTWTQPPESEGPITNIPYEPTPAASRNCVRYASQDLYSQLNNFRAEGASLSSSSASASAASGTGSQASGVNPSRTGASGANPSSTGSSNGASVAGVSLVAGVLVFVFLVMLAA</sequence>
<feature type="coiled-coil region" evidence="1">
    <location>
        <begin position="507"/>
        <end position="534"/>
    </location>
</feature>
<keyword evidence="3" id="KW-0472">Membrane</keyword>
<dbReference type="Proteomes" id="UP000559256">
    <property type="component" value="Unassembled WGS sequence"/>
</dbReference>
<proteinExistence type="predicted"/>
<feature type="compositionally biased region" description="Low complexity" evidence="2">
    <location>
        <begin position="25"/>
        <end position="42"/>
    </location>
</feature>
<evidence type="ECO:0000256" key="1">
    <source>
        <dbReference type="SAM" id="Coils"/>
    </source>
</evidence>
<feature type="region of interest" description="Disordered" evidence="2">
    <location>
        <begin position="384"/>
        <end position="405"/>
    </location>
</feature>
<comment type="caution">
    <text evidence="4">The sequence shown here is derived from an EMBL/GenBank/DDBJ whole genome shotgun (WGS) entry which is preliminary data.</text>
</comment>
<keyword evidence="1" id="KW-0175">Coiled coil</keyword>
<feature type="region of interest" description="Disordered" evidence="2">
    <location>
        <begin position="961"/>
        <end position="995"/>
    </location>
</feature>
<feature type="transmembrane region" description="Helical" evidence="3">
    <location>
        <begin position="998"/>
        <end position="1019"/>
    </location>
</feature>